<evidence type="ECO:0000259" key="3">
    <source>
        <dbReference type="Pfam" id="PF13401"/>
    </source>
</evidence>
<dbReference type="OrthoDB" id="135224at2"/>
<dbReference type="GO" id="GO:0016887">
    <property type="term" value="F:ATP hydrolysis activity"/>
    <property type="evidence" value="ECO:0007669"/>
    <property type="project" value="InterPro"/>
</dbReference>
<dbReference type="Pfam" id="PF13401">
    <property type="entry name" value="AAA_22"/>
    <property type="match status" value="1"/>
</dbReference>
<dbReference type="KEGG" id="kbs:EPA93_41895"/>
<keyword evidence="5" id="KW-1185">Reference proteome</keyword>
<feature type="domain" description="ORC1/DEAH AAA+ ATPase" evidence="3">
    <location>
        <begin position="478"/>
        <end position="586"/>
    </location>
</feature>
<evidence type="ECO:0000313" key="5">
    <source>
        <dbReference type="Proteomes" id="UP000290365"/>
    </source>
</evidence>
<evidence type="ECO:0000256" key="1">
    <source>
        <dbReference type="PROSITE-ProRule" id="PRU00339"/>
    </source>
</evidence>
<dbReference type="PANTHER" id="PTHR47691">
    <property type="entry name" value="REGULATOR-RELATED"/>
    <property type="match status" value="1"/>
</dbReference>
<dbReference type="Proteomes" id="UP000290365">
    <property type="component" value="Chromosome"/>
</dbReference>
<feature type="repeat" description="TPR" evidence="1">
    <location>
        <begin position="1032"/>
        <end position="1065"/>
    </location>
</feature>
<proteinExistence type="predicted"/>
<evidence type="ECO:0000259" key="2">
    <source>
        <dbReference type="Pfam" id="PF12770"/>
    </source>
</evidence>
<evidence type="ECO:0000313" key="4">
    <source>
        <dbReference type="EMBL" id="QBD82187.1"/>
    </source>
</evidence>
<reference evidence="4 5" key="1">
    <citation type="submission" date="2019-01" db="EMBL/GenBank/DDBJ databases">
        <title>Ktedonosporobacter rubrisoli SCAWS-G2.</title>
        <authorList>
            <person name="Huang Y."/>
            <person name="Yan B."/>
        </authorList>
    </citation>
    <scope>NUCLEOTIDE SEQUENCE [LARGE SCALE GENOMIC DNA]</scope>
    <source>
        <strain evidence="4 5">SCAWS-G2</strain>
    </source>
</reference>
<dbReference type="Gene3D" id="1.25.40.10">
    <property type="entry name" value="Tetratricopeptide repeat domain"/>
    <property type="match status" value="2"/>
</dbReference>
<sequence>MGETLNLLFRSREDGTFELCVKESWSGRTVSGSFVPPYTKKQLNALQKKLNKLESGYHELREIGHRLFLALCGAEMPGANRLEASEQSVQAVLRSVIQRTIRRRGTVALTFCFGPGCDEFVRYPWELLHNGDHFLLVSGIFTLTRALLRPDIPVGCELPVRPPLRVLYIGASPVDCAPLETERSFQQLESGLAPLIDSGQVFLDRLEPPTFDQLVRYLSSYGGVSMLDDSDTVIPCYVVHFDGHGAYGRLCPEDGCKTINEADARKCAACGAALSRIKPQTYLCFCDDEGYNRFIDTQSLRDLFLSSDLRLAVFSACETATVAGENTRSQRNAVDATLATALVMAQVPAVVAMPFSLQDDLSPTFMYHFYEALADGRTLEEALSRARQALLPRQQKGWFIPVLYRHVAEGQEGPVPLLITDDTREEHEHPLSHLDIPTTFVGREQELGDLEELLTAAATGEQLTDAKAHLRLRPGTHHIALTGSAGIGKSALAFEAVRRNQGKFPGGIIGISLRGEKSFGEMLLEIIHQLRLPMKSLPAGDTNHCARLVLATLRSLASRELPCLLLLDNFEEVNDHTALETWLHFLCSLPPEVVVLVTSRVNPESMMVGRSSHCRWYEYRVGKMTNTDLLLLFAELAAASGLDQRIHMDDSKQQAILREICTLLDGYPLGAELIFGTARSIDGKVYTPEAATRSLEEVRDELRSTPLAGILAVLEVSYQRLTPYARLLLAYLSAFRLPFSREQIMLLVAPEKLTSTGEPLRLVRQEILQVQALDGRSSREEISPLELAENWRAARDELVQASFIQFDGRVYTIHPQIRHFAFAHLPVEERGRVHRVVAAYYYDLPQPGPEEWFAAFEHLESAGEPQDMQEAVSIAVRASWALGGRGYAQELLVMLGRAGLHASRLGDRKGEGQIQCCIGAILRQLGQYTEAEACLRSSLEFHREQHEQEEAGWALYELSVLFREEGNFQQASIYAQQAIELFRSAEFTQGEAWMQLVMGEVKRGEASYYDAFGHFELALTSFQDLHDKEGYALALRDRGTVFEALGQYAKALNDYADALRIFNEQGLRVGQAWVLADQAVVYIDQGKQELAEKLCGEAIAIFREQGIRRGEAWTLRALGDVLRNRHERIQARAYYDEALAIFKSIGDRVDQARVFASQGAIALEEGEYLTAQSLFEQACSIAREQGARQIMGRALRGLGDVSRALLQHIDAEHYYDEASAIATEIDAPAERCALLRRQGALCYAQQQYQPALERWVQALALDQRLGHPARIELQLKVQDLVNEQHLEQSYAESCERYALA</sequence>
<dbReference type="SUPFAM" id="SSF52540">
    <property type="entry name" value="P-loop containing nucleoside triphosphate hydrolases"/>
    <property type="match status" value="1"/>
</dbReference>
<gene>
    <name evidence="4" type="ORF">EPA93_41895</name>
</gene>
<dbReference type="InterPro" id="IPR024983">
    <property type="entry name" value="CHAT_dom"/>
</dbReference>
<dbReference type="InterPro" id="IPR027417">
    <property type="entry name" value="P-loop_NTPase"/>
</dbReference>
<dbReference type="InterPro" id="IPR011990">
    <property type="entry name" value="TPR-like_helical_dom_sf"/>
</dbReference>
<organism evidence="4 5">
    <name type="scientific">Ktedonosporobacter rubrisoli</name>
    <dbReference type="NCBI Taxonomy" id="2509675"/>
    <lineage>
        <taxon>Bacteria</taxon>
        <taxon>Bacillati</taxon>
        <taxon>Chloroflexota</taxon>
        <taxon>Ktedonobacteria</taxon>
        <taxon>Ktedonobacterales</taxon>
        <taxon>Ktedonosporobacteraceae</taxon>
        <taxon>Ktedonosporobacter</taxon>
    </lineage>
</organism>
<keyword evidence="1" id="KW-0802">TPR repeat</keyword>
<name>A0A4P6K1X2_KTERU</name>
<dbReference type="InterPro" id="IPR019734">
    <property type="entry name" value="TPR_rpt"/>
</dbReference>
<dbReference type="SUPFAM" id="SSF48452">
    <property type="entry name" value="TPR-like"/>
    <property type="match status" value="3"/>
</dbReference>
<dbReference type="PANTHER" id="PTHR47691:SF3">
    <property type="entry name" value="HTH-TYPE TRANSCRIPTIONAL REGULATOR RV0890C-RELATED"/>
    <property type="match status" value="1"/>
</dbReference>
<dbReference type="Gene3D" id="3.40.50.300">
    <property type="entry name" value="P-loop containing nucleotide triphosphate hydrolases"/>
    <property type="match status" value="1"/>
</dbReference>
<feature type="domain" description="CHAT" evidence="2">
    <location>
        <begin position="119"/>
        <end position="396"/>
    </location>
</feature>
<protein>
    <submittedName>
        <fullName evidence="4">Tetratricopeptide repeat protein</fullName>
    </submittedName>
</protein>
<accession>A0A4P6K1X2</accession>
<dbReference type="InterPro" id="IPR049945">
    <property type="entry name" value="AAA_22"/>
</dbReference>
<dbReference type="RefSeq" id="WP_129893256.1">
    <property type="nucleotide sequence ID" value="NZ_CP035758.1"/>
</dbReference>
<dbReference type="SMART" id="SM00028">
    <property type="entry name" value="TPR"/>
    <property type="match status" value="8"/>
</dbReference>
<dbReference type="PROSITE" id="PS50005">
    <property type="entry name" value="TPR"/>
    <property type="match status" value="1"/>
</dbReference>
<dbReference type="EMBL" id="CP035758">
    <property type="protein sequence ID" value="QBD82187.1"/>
    <property type="molecule type" value="Genomic_DNA"/>
</dbReference>
<dbReference type="Pfam" id="PF12770">
    <property type="entry name" value="CHAT"/>
    <property type="match status" value="1"/>
</dbReference>
<dbReference type="Pfam" id="PF13424">
    <property type="entry name" value="TPR_12"/>
    <property type="match status" value="3"/>
</dbReference>